<protein>
    <submittedName>
        <fullName evidence="2">Uncharacterized protein</fullName>
    </submittedName>
</protein>
<evidence type="ECO:0000313" key="2">
    <source>
        <dbReference type="EMBL" id="RGK81899.1"/>
    </source>
</evidence>
<sequence>MLQKSEAFQSVHHVTFILCYTVLYNFLGLRFATVGAKRTSTGCPAPLYLPLSEFVNTGGTI</sequence>
<dbReference type="EMBL" id="QSRA01000013">
    <property type="protein sequence ID" value="RGK81899.1"/>
    <property type="molecule type" value="Genomic_DNA"/>
</dbReference>
<gene>
    <name evidence="2" type="ORF">DXC93_10230</name>
</gene>
<keyword evidence="1" id="KW-1133">Transmembrane helix</keyword>
<evidence type="ECO:0000256" key="1">
    <source>
        <dbReference type="SAM" id="Phobius"/>
    </source>
</evidence>
<proteinExistence type="predicted"/>
<keyword evidence="1" id="KW-0812">Transmembrane</keyword>
<evidence type="ECO:0000313" key="3">
    <source>
        <dbReference type="Proteomes" id="UP000261324"/>
    </source>
</evidence>
<feature type="transmembrane region" description="Helical" evidence="1">
    <location>
        <begin position="12"/>
        <end position="32"/>
    </location>
</feature>
<accession>A0A3E4PPI2</accession>
<dbReference type="Proteomes" id="UP000261324">
    <property type="component" value="Unassembled WGS sequence"/>
</dbReference>
<keyword evidence="1" id="KW-0472">Membrane</keyword>
<reference evidence="2 3" key="1">
    <citation type="submission" date="2018-08" db="EMBL/GenBank/DDBJ databases">
        <title>A genome reference for cultivated species of the human gut microbiota.</title>
        <authorList>
            <person name="Zou Y."/>
            <person name="Xue W."/>
            <person name="Luo G."/>
        </authorList>
    </citation>
    <scope>NUCLEOTIDE SEQUENCE [LARGE SCALE GENOMIC DNA]</scope>
    <source>
        <strain evidence="2 3">TF09-3</strain>
    </source>
</reference>
<comment type="caution">
    <text evidence="2">The sequence shown here is derived from an EMBL/GenBank/DDBJ whole genome shotgun (WGS) entry which is preliminary data.</text>
</comment>
<name>A0A3E4PPI2_9FIRM</name>
<dbReference type="AlphaFoldDB" id="A0A3E4PPI2"/>
<organism evidence="2 3">
    <name type="scientific">Dorea formicigenerans</name>
    <dbReference type="NCBI Taxonomy" id="39486"/>
    <lineage>
        <taxon>Bacteria</taxon>
        <taxon>Bacillati</taxon>
        <taxon>Bacillota</taxon>
        <taxon>Clostridia</taxon>
        <taxon>Lachnospirales</taxon>
        <taxon>Lachnospiraceae</taxon>
        <taxon>Dorea</taxon>
    </lineage>
</organism>